<dbReference type="InterPro" id="IPR011009">
    <property type="entry name" value="Kinase-like_dom_sf"/>
</dbReference>
<comment type="caution">
    <text evidence="1">The sequence shown here is derived from an EMBL/GenBank/DDBJ whole genome shotgun (WGS) entry which is preliminary data.</text>
</comment>
<organism evidence="1 2">
    <name type="scientific">Candidatus Ozemobacter sibiricus</name>
    <dbReference type="NCBI Taxonomy" id="2268124"/>
    <lineage>
        <taxon>Bacteria</taxon>
        <taxon>Candidatus Ozemobacteria</taxon>
        <taxon>Candidatus Ozemobacterales</taxon>
        <taxon>Candidatus Ozemobacteraceae</taxon>
        <taxon>Candidatus Ozemobacter</taxon>
    </lineage>
</organism>
<accession>A0A367ZTV6</accession>
<sequence length="505" mass="56086">MGTNNQKEEGGVAGLGLTRERLAQEILPAYVTGRRWFSGHGRRLVRLDLDVVDLVPFPNGGLATWLLLFTAQFAEGAAQSYALFLRRQPAAGRWTLHDGGAGGGFLVDAVAEDDFCRTLLEQVASAGDLPVGPGRLVGRPTSMLSGLWPRGPVAVTYPGHEQSHTSVELGDRLLLKVYRQVQRGTNPEVEMGEYLSIRREFPHVARLAGSLTYEDGAGGGVVALGILQERIDATGDAWTRTLEFLERYLTGRWQDDAGRRNFLTRALAGVERLGQRVGELHACLATAKDEPAFAPEPLSGPEWGAWCQELAHALQTTADRIEGERRHLPPPLASAWRQAWARGPQLLAFVRAAGQTPPSLAKIRIHGDLHLGQVLCTRQDDVVFIDFEGEPGRPLAERRRKHLPLRDVAGMVRSFGYAARMARRRWPGPGRAARAAAWERQAVARFLAGYQRARAEPVDHRSWLACLDLFCLEKVLYECRYEIDHRPDWLEIPVAGLIRQLNRLR</sequence>
<reference evidence="1 2" key="1">
    <citation type="submission" date="2018-05" db="EMBL/GenBank/DDBJ databases">
        <title>A metagenomic window into the 2 km-deep terrestrial subsurface aquifer revealed taxonomically and functionally diverse microbial community comprising novel uncultured bacterial lineages.</title>
        <authorList>
            <person name="Kadnikov V.V."/>
            <person name="Mardanov A.V."/>
            <person name="Beletsky A.V."/>
            <person name="Banks D."/>
            <person name="Pimenov N.V."/>
            <person name="Frank Y.A."/>
            <person name="Karnachuk O.V."/>
            <person name="Ravin N.V."/>
        </authorList>
    </citation>
    <scope>NUCLEOTIDE SEQUENCE [LARGE SCALE GENOMIC DNA]</scope>
    <source>
        <strain evidence="1">BY5</strain>
    </source>
</reference>
<dbReference type="Proteomes" id="UP000252355">
    <property type="component" value="Unassembled WGS sequence"/>
</dbReference>
<dbReference type="SUPFAM" id="SSF56112">
    <property type="entry name" value="Protein kinase-like (PK-like)"/>
    <property type="match status" value="1"/>
</dbReference>
<protein>
    <submittedName>
        <fullName evidence="1">Trehalose synthase</fullName>
    </submittedName>
</protein>
<evidence type="ECO:0000313" key="1">
    <source>
        <dbReference type="EMBL" id="RCK81139.1"/>
    </source>
</evidence>
<dbReference type="AlphaFoldDB" id="A0A367ZTV6"/>
<gene>
    <name evidence="1" type="ORF">OZSIB_2516</name>
</gene>
<dbReference type="EMBL" id="QOQW01000003">
    <property type="protein sequence ID" value="RCK81139.1"/>
    <property type="molecule type" value="Genomic_DNA"/>
</dbReference>
<name>A0A367ZTV6_9BACT</name>
<proteinExistence type="predicted"/>
<dbReference type="Gene3D" id="3.90.1200.10">
    <property type="match status" value="1"/>
</dbReference>
<evidence type="ECO:0000313" key="2">
    <source>
        <dbReference type="Proteomes" id="UP000252355"/>
    </source>
</evidence>